<evidence type="ECO:0000256" key="1">
    <source>
        <dbReference type="ARBA" id="ARBA00022679"/>
    </source>
</evidence>
<name>A0A8J3MTE2_9CHLR</name>
<evidence type="ECO:0000313" key="8">
    <source>
        <dbReference type="Proteomes" id="UP000612362"/>
    </source>
</evidence>
<dbReference type="Gene3D" id="1.10.510.10">
    <property type="entry name" value="Transferase(Phosphotransferase) domain 1"/>
    <property type="match status" value="1"/>
</dbReference>
<evidence type="ECO:0000256" key="5">
    <source>
        <dbReference type="SAM" id="MobiDB-lite"/>
    </source>
</evidence>
<comment type="caution">
    <text evidence="7">The sequence shown here is derived from an EMBL/GenBank/DDBJ whole genome shotgun (WGS) entry which is preliminary data.</text>
</comment>
<keyword evidence="1" id="KW-0808">Transferase</keyword>
<proteinExistence type="predicted"/>
<dbReference type="PANTHER" id="PTHR43289">
    <property type="entry name" value="MITOGEN-ACTIVATED PROTEIN KINASE KINASE KINASE 20-RELATED"/>
    <property type="match status" value="1"/>
</dbReference>
<dbReference type="PROSITE" id="PS50011">
    <property type="entry name" value="PROTEIN_KINASE_DOM"/>
    <property type="match status" value="1"/>
</dbReference>
<sequence length="240" mass="26091">MLSDFGLARLRFSSSHTSTQARGTPSYMAPEQWRGEAVPASDQYSLAIMAYRLLTGRYPFVGDSVNVLYQHINTPPPDASQMNARVPIQLATVLQLAMAKQSSERFPTIATFAQAFEQAARSAPIELGDSLVSQPLDEEPSPTSGSWYMGSISEPSARSTSHLSHGRRTPITIGDLPAIAPEILEDSTTPPSMYCPTRSLFLACITRQQNLPQAMYPLRVCLHLRVRATRGGGVSACSSC</sequence>
<evidence type="ECO:0000256" key="3">
    <source>
        <dbReference type="ARBA" id="ARBA00022777"/>
    </source>
</evidence>
<dbReference type="AlphaFoldDB" id="A0A8J3MTE2"/>
<keyword evidence="8" id="KW-1185">Reference proteome</keyword>
<organism evidence="7 8">
    <name type="scientific">Ktedonospora formicarum</name>
    <dbReference type="NCBI Taxonomy" id="2778364"/>
    <lineage>
        <taxon>Bacteria</taxon>
        <taxon>Bacillati</taxon>
        <taxon>Chloroflexota</taxon>
        <taxon>Ktedonobacteria</taxon>
        <taxon>Ktedonobacterales</taxon>
        <taxon>Ktedonobacteraceae</taxon>
        <taxon>Ktedonospora</taxon>
    </lineage>
</organism>
<keyword evidence="2" id="KW-0547">Nucleotide-binding</keyword>
<dbReference type="EMBL" id="BNJF01000003">
    <property type="protein sequence ID" value="GHO48147.1"/>
    <property type="molecule type" value="Genomic_DNA"/>
</dbReference>
<dbReference type="Proteomes" id="UP000612362">
    <property type="component" value="Unassembled WGS sequence"/>
</dbReference>
<dbReference type="PANTHER" id="PTHR43289:SF34">
    <property type="entry name" value="SERINE_THREONINE-PROTEIN KINASE YBDM-RELATED"/>
    <property type="match status" value="1"/>
</dbReference>
<feature type="region of interest" description="Disordered" evidence="5">
    <location>
        <begin position="132"/>
        <end position="170"/>
    </location>
</feature>
<accession>A0A8J3MTE2</accession>
<feature type="compositionally biased region" description="Polar residues" evidence="5">
    <location>
        <begin position="153"/>
        <end position="163"/>
    </location>
</feature>
<evidence type="ECO:0000259" key="6">
    <source>
        <dbReference type="PROSITE" id="PS50011"/>
    </source>
</evidence>
<reference evidence="7" key="1">
    <citation type="submission" date="2020-10" db="EMBL/GenBank/DDBJ databases">
        <title>Taxonomic study of unclassified bacteria belonging to the class Ktedonobacteria.</title>
        <authorList>
            <person name="Yabe S."/>
            <person name="Wang C.M."/>
            <person name="Zheng Y."/>
            <person name="Sakai Y."/>
            <person name="Cavaletti L."/>
            <person name="Monciardini P."/>
            <person name="Donadio S."/>
        </authorList>
    </citation>
    <scope>NUCLEOTIDE SEQUENCE</scope>
    <source>
        <strain evidence="7">SOSP1-1</strain>
    </source>
</reference>
<keyword evidence="4" id="KW-0067">ATP-binding</keyword>
<dbReference type="SUPFAM" id="SSF56112">
    <property type="entry name" value="Protein kinase-like (PK-like)"/>
    <property type="match status" value="1"/>
</dbReference>
<evidence type="ECO:0000256" key="2">
    <source>
        <dbReference type="ARBA" id="ARBA00022741"/>
    </source>
</evidence>
<dbReference type="InterPro" id="IPR011009">
    <property type="entry name" value="Kinase-like_dom_sf"/>
</dbReference>
<keyword evidence="3" id="KW-0418">Kinase</keyword>
<evidence type="ECO:0000313" key="7">
    <source>
        <dbReference type="EMBL" id="GHO48147.1"/>
    </source>
</evidence>
<dbReference type="Pfam" id="PF00069">
    <property type="entry name" value="Pkinase"/>
    <property type="match status" value="1"/>
</dbReference>
<protein>
    <recommendedName>
        <fullName evidence="6">Protein kinase domain-containing protein</fullName>
    </recommendedName>
</protein>
<feature type="domain" description="Protein kinase" evidence="6">
    <location>
        <begin position="1"/>
        <end position="117"/>
    </location>
</feature>
<dbReference type="GO" id="GO:0004674">
    <property type="term" value="F:protein serine/threonine kinase activity"/>
    <property type="evidence" value="ECO:0007669"/>
    <property type="project" value="TreeGrafter"/>
</dbReference>
<evidence type="ECO:0000256" key="4">
    <source>
        <dbReference type="ARBA" id="ARBA00022840"/>
    </source>
</evidence>
<dbReference type="InterPro" id="IPR000719">
    <property type="entry name" value="Prot_kinase_dom"/>
</dbReference>
<dbReference type="GO" id="GO:0005524">
    <property type="term" value="F:ATP binding"/>
    <property type="evidence" value="ECO:0007669"/>
    <property type="project" value="UniProtKB-KW"/>
</dbReference>
<gene>
    <name evidence="7" type="ORF">KSX_63100</name>
</gene>